<evidence type="ECO:0000313" key="3">
    <source>
        <dbReference type="EMBL" id="RNB82808.1"/>
    </source>
</evidence>
<organism evidence="3 4">
    <name type="scientific">Brevibacillus fluminis</name>
    <dbReference type="NCBI Taxonomy" id="511487"/>
    <lineage>
        <taxon>Bacteria</taxon>
        <taxon>Bacillati</taxon>
        <taxon>Bacillota</taxon>
        <taxon>Bacilli</taxon>
        <taxon>Bacillales</taxon>
        <taxon>Paenibacillaceae</taxon>
        <taxon>Brevibacillus</taxon>
    </lineage>
</organism>
<comment type="similarity">
    <text evidence="1">Belongs to the GSP E family.</text>
</comment>
<evidence type="ECO:0000259" key="2">
    <source>
        <dbReference type="Pfam" id="PF00437"/>
    </source>
</evidence>
<sequence length="451" mass="52120">MLTYKDRRNWTRADIQSVEDVKQAARDHLNYFGSTKEEKLSMQQILELAENGDRNSHSHITLRLQHYFEEELGRPVTESIFPHVNAYEGITFATYGWGILDVVLHLSPFVEEVRVSANRQVAYLERGMKKFLAYTPNWDEVVMLQQKLANSAQLTFNEKKPRLSGYLDKLKARLTMFTFPYSRTPTIIVRRFSTVNFSLQQLRLQPLPTFDEKVQLLIEQQVYGRSNVLVIGPMAAGKTTLMICMLKLKNPETDYITIYESEHEMRFADVWPGEVIELQNVEEIGIELANSFKDIYRSTANTVLIGEIREPIEAHHFINAGIRGTDATIAALHERFPRQALNDLTDLVFQYGGRSIELTQERISRAVNFVNSLKYRSNGHRYIDEITVTEWNDVMARVESVPLVYRNMTTGEYEWTGKQLPDELVEHMCMMGEADLAVLQDLGITKVRRQL</sequence>
<dbReference type="InterPro" id="IPR050921">
    <property type="entry name" value="T4SS_GSP_E_ATPase"/>
</dbReference>
<feature type="domain" description="Bacterial type II secretion system protein E" evidence="2">
    <location>
        <begin position="163"/>
        <end position="366"/>
    </location>
</feature>
<proteinExistence type="inferred from homology"/>
<reference evidence="3 4" key="1">
    <citation type="submission" date="2018-10" db="EMBL/GenBank/DDBJ databases">
        <title>Phylogenomics of Brevibacillus.</title>
        <authorList>
            <person name="Dunlap C."/>
        </authorList>
    </citation>
    <scope>NUCLEOTIDE SEQUENCE [LARGE SCALE GENOMIC DNA]</scope>
    <source>
        <strain evidence="3 4">JCM 15716</strain>
    </source>
</reference>
<dbReference type="GO" id="GO:0016887">
    <property type="term" value="F:ATP hydrolysis activity"/>
    <property type="evidence" value="ECO:0007669"/>
    <property type="project" value="InterPro"/>
</dbReference>
<dbReference type="OrthoDB" id="9810761at2"/>
<keyword evidence="4" id="KW-1185">Reference proteome</keyword>
<comment type="caution">
    <text evidence="3">The sequence shown here is derived from an EMBL/GenBank/DDBJ whole genome shotgun (WGS) entry which is preliminary data.</text>
</comment>
<name>A0A3M8D4I7_9BACL</name>
<dbReference type="EMBL" id="RHHQ01000019">
    <property type="protein sequence ID" value="RNB82808.1"/>
    <property type="molecule type" value="Genomic_DNA"/>
</dbReference>
<protein>
    <submittedName>
        <fullName evidence="3">Pilus assembly protein CpaF</fullName>
    </submittedName>
</protein>
<dbReference type="RefSeq" id="WP_122920305.1">
    <property type="nucleotide sequence ID" value="NZ_RHHQ01000019.1"/>
</dbReference>
<evidence type="ECO:0000313" key="4">
    <source>
        <dbReference type="Proteomes" id="UP000271031"/>
    </source>
</evidence>
<dbReference type="PANTHER" id="PTHR30486">
    <property type="entry name" value="TWITCHING MOTILITY PROTEIN PILT"/>
    <property type="match status" value="1"/>
</dbReference>
<dbReference type="Gene3D" id="3.30.450.370">
    <property type="match status" value="1"/>
</dbReference>
<dbReference type="SUPFAM" id="SSF52540">
    <property type="entry name" value="P-loop containing nucleoside triphosphate hydrolases"/>
    <property type="match status" value="1"/>
</dbReference>
<gene>
    <name evidence="3" type="ORF">EDM56_23200</name>
</gene>
<dbReference type="InterPro" id="IPR027417">
    <property type="entry name" value="P-loop_NTPase"/>
</dbReference>
<dbReference type="Proteomes" id="UP000271031">
    <property type="component" value="Unassembled WGS sequence"/>
</dbReference>
<dbReference type="InterPro" id="IPR001482">
    <property type="entry name" value="T2SS/T4SS_dom"/>
</dbReference>
<dbReference type="AlphaFoldDB" id="A0A3M8D4I7"/>
<accession>A0A3M8D4I7</accession>
<dbReference type="Gene3D" id="3.40.50.300">
    <property type="entry name" value="P-loop containing nucleotide triphosphate hydrolases"/>
    <property type="match status" value="1"/>
</dbReference>
<dbReference type="PANTHER" id="PTHR30486:SF6">
    <property type="entry name" value="TYPE IV PILUS RETRACTATION ATPASE PILT"/>
    <property type="match status" value="1"/>
</dbReference>
<dbReference type="Pfam" id="PF00437">
    <property type="entry name" value="T2SSE"/>
    <property type="match status" value="1"/>
</dbReference>
<evidence type="ECO:0000256" key="1">
    <source>
        <dbReference type="ARBA" id="ARBA00006611"/>
    </source>
</evidence>